<evidence type="ECO:0000313" key="2">
    <source>
        <dbReference type="Proteomes" id="UP000276215"/>
    </source>
</evidence>
<protein>
    <submittedName>
        <fullName evidence="1">Uncharacterized protein</fullName>
    </submittedName>
</protein>
<dbReference type="EMBL" id="ML120375">
    <property type="protein sequence ID" value="RPB01217.1"/>
    <property type="molecule type" value="Genomic_DNA"/>
</dbReference>
<dbReference type="AlphaFoldDB" id="A0A3N4JSR2"/>
<proteinExistence type="predicted"/>
<name>A0A3N4JSR2_9PEZI</name>
<evidence type="ECO:0000313" key="1">
    <source>
        <dbReference type="EMBL" id="RPB01217.1"/>
    </source>
</evidence>
<gene>
    <name evidence="1" type="ORF">L873DRAFT_696879</name>
</gene>
<sequence length="70" mass="8282">MHSHTHMHSCFLIFYFIHFGSHGCLWNVCGSLNDHINALQMLWQTCVRLIVLQFTQEIRQTCLFFAILEV</sequence>
<keyword evidence="2" id="KW-1185">Reference proteome</keyword>
<reference evidence="1 2" key="1">
    <citation type="journal article" date="2018" name="Nat. Ecol. Evol.">
        <title>Pezizomycetes genomes reveal the molecular basis of ectomycorrhizal truffle lifestyle.</title>
        <authorList>
            <person name="Murat C."/>
            <person name="Payen T."/>
            <person name="Noel B."/>
            <person name="Kuo A."/>
            <person name="Morin E."/>
            <person name="Chen J."/>
            <person name="Kohler A."/>
            <person name="Krizsan K."/>
            <person name="Balestrini R."/>
            <person name="Da Silva C."/>
            <person name="Montanini B."/>
            <person name="Hainaut M."/>
            <person name="Levati E."/>
            <person name="Barry K.W."/>
            <person name="Belfiori B."/>
            <person name="Cichocki N."/>
            <person name="Clum A."/>
            <person name="Dockter R.B."/>
            <person name="Fauchery L."/>
            <person name="Guy J."/>
            <person name="Iotti M."/>
            <person name="Le Tacon F."/>
            <person name="Lindquist E.A."/>
            <person name="Lipzen A."/>
            <person name="Malagnac F."/>
            <person name="Mello A."/>
            <person name="Molinier V."/>
            <person name="Miyauchi S."/>
            <person name="Poulain J."/>
            <person name="Riccioni C."/>
            <person name="Rubini A."/>
            <person name="Sitrit Y."/>
            <person name="Splivallo R."/>
            <person name="Traeger S."/>
            <person name="Wang M."/>
            <person name="Zifcakova L."/>
            <person name="Wipf D."/>
            <person name="Zambonelli A."/>
            <person name="Paolocci F."/>
            <person name="Nowrousian M."/>
            <person name="Ottonello S."/>
            <person name="Baldrian P."/>
            <person name="Spatafora J.W."/>
            <person name="Henrissat B."/>
            <person name="Nagy L.G."/>
            <person name="Aury J.M."/>
            <person name="Wincker P."/>
            <person name="Grigoriev I.V."/>
            <person name="Bonfante P."/>
            <person name="Martin F.M."/>
        </authorList>
    </citation>
    <scope>NUCLEOTIDE SEQUENCE [LARGE SCALE GENOMIC DNA]</scope>
    <source>
        <strain evidence="1 2">120613-1</strain>
    </source>
</reference>
<dbReference type="Proteomes" id="UP000276215">
    <property type="component" value="Unassembled WGS sequence"/>
</dbReference>
<organism evidence="1 2">
    <name type="scientific">Choiromyces venosus 120613-1</name>
    <dbReference type="NCBI Taxonomy" id="1336337"/>
    <lineage>
        <taxon>Eukaryota</taxon>
        <taxon>Fungi</taxon>
        <taxon>Dikarya</taxon>
        <taxon>Ascomycota</taxon>
        <taxon>Pezizomycotina</taxon>
        <taxon>Pezizomycetes</taxon>
        <taxon>Pezizales</taxon>
        <taxon>Tuberaceae</taxon>
        <taxon>Choiromyces</taxon>
    </lineage>
</organism>
<accession>A0A3N4JSR2</accession>